<keyword evidence="1" id="KW-0694">RNA-binding</keyword>
<dbReference type="KEGG" id="ceh:CEW89_03975"/>
<dbReference type="GO" id="GO:0036307">
    <property type="term" value="F:23S rRNA (adenine(2030)-N(6))-methyltransferase activity"/>
    <property type="evidence" value="ECO:0007669"/>
    <property type="project" value="UniProtKB-UniRule"/>
</dbReference>
<dbReference type="PANTHER" id="PTHR37426:SF1">
    <property type="entry name" value="RIBOSOMAL RNA LARGE SUBUNIT METHYLTRANSFERASE J"/>
    <property type="match status" value="1"/>
</dbReference>
<dbReference type="InterPro" id="IPR029063">
    <property type="entry name" value="SAM-dependent_MTases_sf"/>
</dbReference>
<dbReference type="AlphaFoldDB" id="A0A291G9S1"/>
<feature type="binding site" evidence="1">
    <location>
        <position position="115"/>
    </location>
    <ligand>
        <name>S-adenosyl-L-methionine</name>
        <dbReference type="ChEBI" id="CHEBI:59789"/>
    </ligand>
</feature>
<proteinExistence type="inferred from homology"/>
<dbReference type="Gene3D" id="3.40.50.150">
    <property type="entry name" value="Vaccinia Virus protein VP39"/>
    <property type="match status" value="1"/>
</dbReference>
<feature type="binding site" evidence="1">
    <location>
        <position position="97"/>
    </location>
    <ligand>
        <name>S-adenosyl-L-methionine</name>
        <dbReference type="ChEBI" id="CHEBI:59789"/>
    </ligand>
</feature>
<dbReference type="HAMAP" id="MF_00934">
    <property type="entry name" value="23SrRNA_methyltr_J"/>
    <property type="match status" value="1"/>
</dbReference>
<reference evidence="2 3" key="1">
    <citation type="submission" date="2017-06" db="EMBL/GenBank/DDBJ databases">
        <title>Celeribacter sp. TSPH2 complete genome sequence.</title>
        <authorList>
            <person name="Woo J.-H."/>
            <person name="Kim H.-S."/>
        </authorList>
    </citation>
    <scope>NUCLEOTIDE SEQUENCE [LARGE SCALE GENOMIC DNA]</scope>
    <source>
        <strain evidence="2 3">TSPH2</strain>
    </source>
</reference>
<dbReference type="GO" id="GO:0005829">
    <property type="term" value="C:cytosol"/>
    <property type="evidence" value="ECO:0007669"/>
    <property type="project" value="TreeGrafter"/>
</dbReference>
<dbReference type="Proteomes" id="UP000217935">
    <property type="component" value="Chromosome"/>
</dbReference>
<gene>
    <name evidence="1" type="primary">rlmJ</name>
    <name evidence="2" type="ORF">CEW89_03975</name>
</gene>
<name>A0A291G9S1_9RHOB</name>
<dbReference type="SUPFAM" id="SSF53335">
    <property type="entry name" value="S-adenosyl-L-methionine-dependent methyltransferases"/>
    <property type="match status" value="1"/>
</dbReference>
<keyword evidence="1" id="KW-0698">rRNA processing</keyword>
<dbReference type="PROSITE" id="PS00092">
    <property type="entry name" value="N6_MTASE"/>
    <property type="match status" value="1"/>
</dbReference>
<comment type="subunit">
    <text evidence="1">Monomer.</text>
</comment>
<comment type="similarity">
    <text evidence="1">Belongs to the RlmJ family.</text>
</comment>
<feature type="site" description="Interaction with substrate rRNA" evidence="1">
    <location>
        <position position="4"/>
    </location>
</feature>
<dbReference type="OrthoDB" id="9791274at2"/>
<feature type="binding site" evidence="1">
    <location>
        <begin position="139"/>
        <end position="140"/>
    </location>
    <ligand>
        <name>S-adenosyl-L-methionine</name>
        <dbReference type="ChEBI" id="CHEBI:59789"/>
    </ligand>
</feature>
<dbReference type="GO" id="GO:0070475">
    <property type="term" value="P:rRNA base methylation"/>
    <property type="evidence" value="ECO:0007669"/>
    <property type="project" value="UniProtKB-UniRule"/>
</dbReference>
<feature type="binding site" evidence="1">
    <location>
        <position position="160"/>
    </location>
    <ligand>
        <name>S-adenosyl-L-methionine</name>
        <dbReference type="ChEBI" id="CHEBI:59789"/>
    </ligand>
</feature>
<dbReference type="GO" id="GO:0003723">
    <property type="term" value="F:RNA binding"/>
    <property type="evidence" value="ECO:0007669"/>
    <property type="project" value="UniProtKB-UniRule"/>
</dbReference>
<dbReference type="Pfam" id="PF04378">
    <property type="entry name" value="RsmJ"/>
    <property type="match status" value="1"/>
</dbReference>
<keyword evidence="1 2" id="KW-0808">Transferase</keyword>
<dbReference type="InterPro" id="IPR007473">
    <property type="entry name" value="RlmJ"/>
</dbReference>
<sequence length="261" mass="28716">MLSYQHGFHAGNLADVQKHGLLAMALDYMTRKDKPVSYLETHAGRGLYDLSGDQAQKTGEASEGILKVADWFGPDHPYSRARLAVSSRHGETIYPGSPAIAAALLRDIDKIHLAELHPGEFDHLKAAMRGTGAHLVREDGFAFAQSLCPPAPRRGMILIDPPYEIKSDYATIPGFIAKLHRKWNVGVIVLWYPILTTGAHSGMIRSLETAGLPGFFRHEVRFPPAREGHGMIGSGMVFVNVPWGLAEEAERLSELFVQLTQ</sequence>
<dbReference type="EMBL" id="CP022196">
    <property type="protein sequence ID" value="ATG46790.1"/>
    <property type="molecule type" value="Genomic_DNA"/>
</dbReference>
<dbReference type="PANTHER" id="PTHR37426">
    <property type="entry name" value="RIBOSOMAL RNA LARGE SUBUNIT METHYLTRANSFERASE J"/>
    <property type="match status" value="1"/>
</dbReference>
<feature type="binding site" evidence="1">
    <location>
        <position position="19"/>
    </location>
    <ligand>
        <name>S-adenosyl-L-methionine</name>
        <dbReference type="ChEBI" id="CHEBI:59789"/>
    </ligand>
</feature>
<dbReference type="InterPro" id="IPR002052">
    <property type="entry name" value="DNA_methylase_N6_adenine_CS"/>
</dbReference>
<keyword evidence="1 2" id="KW-0489">Methyltransferase</keyword>
<keyword evidence="3" id="KW-1185">Reference proteome</keyword>
<comment type="function">
    <text evidence="1">Specifically methylates the adenine in position 2030 of 23S rRNA.</text>
</comment>
<organism evidence="2 3">
    <name type="scientific">Celeribacter ethanolicus</name>
    <dbReference type="NCBI Taxonomy" id="1758178"/>
    <lineage>
        <taxon>Bacteria</taxon>
        <taxon>Pseudomonadati</taxon>
        <taxon>Pseudomonadota</taxon>
        <taxon>Alphaproteobacteria</taxon>
        <taxon>Rhodobacterales</taxon>
        <taxon>Roseobacteraceae</taxon>
        <taxon>Celeribacter</taxon>
    </lineage>
</organism>
<keyword evidence="1" id="KW-0949">S-adenosyl-L-methionine</keyword>
<evidence type="ECO:0000313" key="3">
    <source>
        <dbReference type="Proteomes" id="UP000217935"/>
    </source>
</evidence>
<evidence type="ECO:0000313" key="2">
    <source>
        <dbReference type="EMBL" id="ATG46790.1"/>
    </source>
</evidence>
<feature type="active site" description="Proton acceptor" evidence="1">
    <location>
        <position position="160"/>
    </location>
</feature>
<comment type="catalytic activity">
    <reaction evidence="1">
        <text>adenosine(2030) in 23S rRNA + S-adenosyl-L-methionine = N(6)-methyladenosine(2030) in 23S rRNA + S-adenosyl-L-homocysteine + H(+)</text>
        <dbReference type="Rhea" id="RHEA:43736"/>
        <dbReference type="Rhea" id="RHEA-COMP:10668"/>
        <dbReference type="Rhea" id="RHEA-COMP:10669"/>
        <dbReference type="ChEBI" id="CHEBI:15378"/>
        <dbReference type="ChEBI" id="CHEBI:57856"/>
        <dbReference type="ChEBI" id="CHEBI:59789"/>
        <dbReference type="ChEBI" id="CHEBI:74411"/>
        <dbReference type="ChEBI" id="CHEBI:74449"/>
        <dbReference type="EC" id="2.1.1.266"/>
    </reaction>
</comment>
<evidence type="ECO:0000256" key="1">
    <source>
        <dbReference type="HAMAP-Rule" id="MF_00934"/>
    </source>
</evidence>
<feature type="binding site" evidence="1">
    <location>
        <position position="42"/>
    </location>
    <ligand>
        <name>S-adenosyl-L-methionine</name>
        <dbReference type="ChEBI" id="CHEBI:59789"/>
    </ligand>
</feature>
<dbReference type="RefSeq" id="WP_096804980.1">
    <property type="nucleotide sequence ID" value="NZ_CP022196.1"/>
</dbReference>
<protein>
    <recommendedName>
        <fullName evidence="1">Ribosomal RNA large subunit methyltransferase J</fullName>
        <ecNumber evidence="1">2.1.1.266</ecNumber>
    </recommendedName>
    <alternativeName>
        <fullName evidence="1">23S rRNA (adenine(2030)-N6)-methyltransferase</fullName>
    </alternativeName>
    <alternativeName>
        <fullName evidence="1">23S rRNA m6A2030 methyltransferase</fullName>
    </alternativeName>
</protein>
<accession>A0A291G9S1</accession>
<dbReference type="EC" id="2.1.1.266" evidence="1"/>
<dbReference type="STRING" id="1758178.GCA_001550095_02860"/>